<proteinExistence type="predicted"/>
<reference evidence="1 2" key="1">
    <citation type="submission" date="2024-02" db="EMBL/GenBank/DDBJ databases">
        <title>Deinococcus carri NBRC 110142.</title>
        <authorList>
            <person name="Ichikawa N."/>
            <person name="Katano-Makiyama Y."/>
            <person name="Hidaka K."/>
        </authorList>
    </citation>
    <scope>NUCLEOTIDE SEQUENCE [LARGE SCALE GENOMIC DNA]</scope>
    <source>
        <strain evidence="1 2">NBRC 110142</strain>
    </source>
</reference>
<accession>A0ABP9W3Z5</accession>
<dbReference type="EMBL" id="BAABRP010000001">
    <property type="protein sequence ID" value="GAA5511686.1"/>
    <property type="molecule type" value="Genomic_DNA"/>
</dbReference>
<dbReference type="Proteomes" id="UP001401887">
    <property type="component" value="Unassembled WGS sequence"/>
</dbReference>
<protein>
    <submittedName>
        <fullName evidence="1">Uncharacterized protein</fullName>
    </submittedName>
</protein>
<organism evidence="1 2">
    <name type="scientific">Deinococcus carri</name>
    <dbReference type="NCBI Taxonomy" id="1211323"/>
    <lineage>
        <taxon>Bacteria</taxon>
        <taxon>Thermotogati</taxon>
        <taxon>Deinococcota</taxon>
        <taxon>Deinococci</taxon>
        <taxon>Deinococcales</taxon>
        <taxon>Deinococcaceae</taxon>
        <taxon>Deinococcus</taxon>
    </lineage>
</organism>
<name>A0ABP9W3Z5_9DEIO</name>
<dbReference type="RefSeq" id="WP_345460093.1">
    <property type="nucleotide sequence ID" value="NZ_BAABRP010000001.1"/>
</dbReference>
<sequence>MLAARLSGRAWGAALGVGAAGFLAWSTARELDPDHPDTANAALPLAALAALLGGEPDLRAEFAVLSGLRLLSATVGPPPSPLDVAALAGQAALAARAGERVAALVPGAALALSAQQADGVQASWPAAGLAGAAALLPAGQRGQGRSLPADLLALAALGLVGVLLAPEEVRSRSDDASRRVSAERVRLARLLAAGTLGAGLLGRQTRSLTSLAAAALSVGLRRVLNRGK</sequence>
<evidence type="ECO:0000313" key="1">
    <source>
        <dbReference type="EMBL" id="GAA5511686.1"/>
    </source>
</evidence>
<comment type="caution">
    <text evidence="1">The sequence shown here is derived from an EMBL/GenBank/DDBJ whole genome shotgun (WGS) entry which is preliminary data.</text>
</comment>
<keyword evidence="2" id="KW-1185">Reference proteome</keyword>
<evidence type="ECO:0000313" key="2">
    <source>
        <dbReference type="Proteomes" id="UP001401887"/>
    </source>
</evidence>
<gene>
    <name evidence="1" type="ORF">Dcar01_00399</name>
</gene>